<dbReference type="PROSITE" id="PS51387">
    <property type="entry name" value="FAD_PCMH"/>
    <property type="match status" value="1"/>
</dbReference>
<dbReference type="InterPro" id="IPR006094">
    <property type="entry name" value="Oxid_FAD_bind_N"/>
</dbReference>
<feature type="signal peptide" evidence="5">
    <location>
        <begin position="1"/>
        <end position="21"/>
    </location>
</feature>
<dbReference type="InterPro" id="IPR036318">
    <property type="entry name" value="FAD-bd_PCMH-like_sf"/>
</dbReference>
<proteinExistence type="inferred from homology"/>
<name>A0A5N5D652_9PEZI</name>
<dbReference type="InterPro" id="IPR016169">
    <property type="entry name" value="FAD-bd_PCMH_sub2"/>
</dbReference>
<evidence type="ECO:0000313" key="8">
    <source>
        <dbReference type="Proteomes" id="UP000325902"/>
    </source>
</evidence>
<dbReference type="Pfam" id="PF01565">
    <property type="entry name" value="FAD_binding_4"/>
    <property type="match status" value="1"/>
</dbReference>
<dbReference type="Proteomes" id="UP000325902">
    <property type="component" value="Unassembled WGS sequence"/>
</dbReference>
<keyword evidence="2" id="KW-0285">Flavoprotein</keyword>
<keyword evidence="3" id="KW-0274">FAD</keyword>
<protein>
    <submittedName>
        <fullName evidence="7">Putative FAD-linked oxidoreductprotein</fullName>
    </submittedName>
</protein>
<evidence type="ECO:0000313" key="7">
    <source>
        <dbReference type="EMBL" id="KAB2573243.1"/>
    </source>
</evidence>
<gene>
    <name evidence="7" type="ORF">DBV05_g8052</name>
</gene>
<comment type="caution">
    <text evidence="7">The sequence shown here is derived from an EMBL/GenBank/DDBJ whole genome shotgun (WGS) entry which is preliminary data.</text>
</comment>
<keyword evidence="8" id="KW-1185">Reference proteome</keyword>
<accession>A0A5N5D652</accession>
<evidence type="ECO:0000256" key="2">
    <source>
        <dbReference type="ARBA" id="ARBA00022630"/>
    </source>
</evidence>
<keyword evidence="5" id="KW-0732">Signal</keyword>
<dbReference type="InterPro" id="IPR016166">
    <property type="entry name" value="FAD-bd_PCMH"/>
</dbReference>
<evidence type="ECO:0000259" key="6">
    <source>
        <dbReference type="PROSITE" id="PS51387"/>
    </source>
</evidence>
<evidence type="ECO:0000256" key="4">
    <source>
        <dbReference type="ARBA" id="ARBA00023002"/>
    </source>
</evidence>
<keyword evidence="4" id="KW-0560">Oxidoreductase</keyword>
<evidence type="ECO:0000256" key="1">
    <source>
        <dbReference type="ARBA" id="ARBA00005466"/>
    </source>
</evidence>
<feature type="chain" id="PRO_5025062458" evidence="5">
    <location>
        <begin position="22"/>
        <end position="496"/>
    </location>
</feature>
<dbReference type="GO" id="GO:0071949">
    <property type="term" value="F:FAD binding"/>
    <property type="evidence" value="ECO:0007669"/>
    <property type="project" value="InterPro"/>
</dbReference>
<dbReference type="PANTHER" id="PTHR42973">
    <property type="entry name" value="BINDING OXIDOREDUCTASE, PUTATIVE (AFU_ORTHOLOGUE AFUA_1G17690)-RELATED"/>
    <property type="match status" value="1"/>
</dbReference>
<reference evidence="7 8" key="1">
    <citation type="journal article" date="2019" name="Sci. Rep.">
        <title>A multi-omics analysis of the grapevine pathogen Lasiodiplodia theobromae reveals that temperature affects the expression of virulence- and pathogenicity-related genes.</title>
        <authorList>
            <person name="Felix C."/>
            <person name="Meneses R."/>
            <person name="Goncalves M.F.M."/>
            <person name="Tilleman L."/>
            <person name="Duarte A.S."/>
            <person name="Jorrin-Novo J.V."/>
            <person name="Van de Peer Y."/>
            <person name="Deforce D."/>
            <person name="Van Nieuwerburgh F."/>
            <person name="Esteves A.C."/>
            <person name="Alves A."/>
        </authorList>
    </citation>
    <scope>NUCLEOTIDE SEQUENCE [LARGE SCALE GENOMIC DNA]</scope>
    <source>
        <strain evidence="7 8">LA-SOL3</strain>
    </source>
</reference>
<comment type="similarity">
    <text evidence="1">Belongs to the oxygen-dependent FAD-linked oxidoreductase family.</text>
</comment>
<dbReference type="PANTHER" id="PTHR42973:SF54">
    <property type="entry name" value="FAD-BINDING PCMH-TYPE DOMAIN-CONTAINING PROTEIN"/>
    <property type="match status" value="1"/>
</dbReference>
<evidence type="ECO:0000256" key="3">
    <source>
        <dbReference type="ARBA" id="ARBA00022827"/>
    </source>
</evidence>
<dbReference type="EMBL" id="VCHE01000062">
    <property type="protein sequence ID" value="KAB2573243.1"/>
    <property type="molecule type" value="Genomic_DNA"/>
</dbReference>
<dbReference type="GO" id="GO:0016491">
    <property type="term" value="F:oxidoreductase activity"/>
    <property type="evidence" value="ECO:0007669"/>
    <property type="project" value="UniProtKB-KW"/>
</dbReference>
<dbReference type="OrthoDB" id="2151789at2759"/>
<organism evidence="7 8">
    <name type="scientific">Lasiodiplodia theobromae</name>
    <dbReference type="NCBI Taxonomy" id="45133"/>
    <lineage>
        <taxon>Eukaryota</taxon>
        <taxon>Fungi</taxon>
        <taxon>Dikarya</taxon>
        <taxon>Ascomycota</taxon>
        <taxon>Pezizomycotina</taxon>
        <taxon>Dothideomycetes</taxon>
        <taxon>Dothideomycetes incertae sedis</taxon>
        <taxon>Botryosphaeriales</taxon>
        <taxon>Botryosphaeriaceae</taxon>
        <taxon>Lasiodiplodia</taxon>
    </lineage>
</organism>
<dbReference type="AlphaFoldDB" id="A0A5N5D652"/>
<sequence length="496" mass="54784">MVSSSISIGLSLSASALLARAAPIQQCCTLLAQQYPEDVFARNSSTWTAQNTDFWSATEIRDPSCVFLPDSTEKVAGAVALFAQNECKFSIKGGGHSAIPQAANIDDGILMPMERIDVREPHADEHYIRVGAGAKLGTVYEALDPLNQCAIIGRYNKVGLGLALGAGISYWSNREGLSIDNVINYEVVLANGTIVNANATSHPDLFWALKGGNNNFGVVTHYNLHTVDTEGAVYGGIMYYPESSLDQVADVIYDYHVHQAVDDLHTHTLPQYGFNGTTNETISFTPVVYNRAVDELPDIMKPWIEVNYTKSTLKKRQYTDLAVELNDGFADGLVQEQRVFTVYADAQLYKDLWWNYRVWLQQFRDVEGFYGLHVNMPITPRQVQQGVEKGTNALGLDVNAGNTTLGVIYFGVTFNKMEDAERVLTAHDEFVKSQQELAASRGLLHPYIMLTYSGWNQEAIASYGEENVAKLKDVAAIYDPTQVFQRLVPGGQKLPA</sequence>
<dbReference type="SUPFAM" id="SSF56176">
    <property type="entry name" value="FAD-binding/transporter-associated domain-like"/>
    <property type="match status" value="1"/>
</dbReference>
<dbReference type="Gene3D" id="3.30.465.10">
    <property type="match status" value="1"/>
</dbReference>
<evidence type="ECO:0000256" key="5">
    <source>
        <dbReference type="SAM" id="SignalP"/>
    </source>
</evidence>
<dbReference type="InterPro" id="IPR050416">
    <property type="entry name" value="FAD-linked_Oxidoreductase"/>
</dbReference>
<feature type="domain" description="FAD-binding PCMH-type" evidence="6">
    <location>
        <begin position="59"/>
        <end position="229"/>
    </location>
</feature>